<dbReference type="InterPro" id="IPR050486">
    <property type="entry name" value="Mannose-1P_guanyltransferase"/>
</dbReference>
<name>A0A2M6W6F8_9BACT</name>
<evidence type="ECO:0000313" key="2">
    <source>
        <dbReference type="EMBL" id="PIT88369.1"/>
    </source>
</evidence>
<dbReference type="SUPFAM" id="SSF53448">
    <property type="entry name" value="Nucleotide-diphospho-sugar transferases"/>
    <property type="match status" value="1"/>
</dbReference>
<sequence length="228" mass="25720">MNAIILCGGLSTRLKDITKNTPKVLLDIKGKTVLDWQLEKLKELEIKEVVLAAGHLADVLKEQIGEERNGMKLIYAIEKERLGTGGAIKFAWEHVSEPDAPVVVLNGDVLTTDSLKPMAEKLRKDSEGIIFGAKVEDASSYGTLKYDKNDRLLAFKEKEGVKCSAHINGGVYLFTSAARRHFPQESAFSIEYDVFPKMKDLDIYRSEHPWIDIGLPERLFWARENWSE</sequence>
<proteinExistence type="predicted"/>
<comment type="caution">
    <text evidence="2">The sequence shown here is derived from an EMBL/GenBank/DDBJ whole genome shotgun (WGS) entry which is preliminary data.</text>
</comment>
<protein>
    <submittedName>
        <fullName evidence="2">D-glycero-D-manno-heptose 1-phosphate guanosyltransferase</fullName>
    </submittedName>
</protein>
<dbReference type="AlphaFoldDB" id="A0A2M6W6F8"/>
<evidence type="ECO:0000259" key="1">
    <source>
        <dbReference type="Pfam" id="PF00483"/>
    </source>
</evidence>
<reference evidence="3" key="1">
    <citation type="submission" date="2017-09" db="EMBL/GenBank/DDBJ databases">
        <title>Depth-based differentiation of microbial function through sediment-hosted aquifers and enrichment of novel symbionts in the deep terrestrial subsurface.</title>
        <authorList>
            <person name="Probst A.J."/>
            <person name="Ladd B."/>
            <person name="Jarett J.K."/>
            <person name="Geller-Mcgrath D.E."/>
            <person name="Sieber C.M.K."/>
            <person name="Emerson J.B."/>
            <person name="Anantharaman K."/>
            <person name="Thomas B.C."/>
            <person name="Malmstrom R."/>
            <person name="Stieglmeier M."/>
            <person name="Klingl A."/>
            <person name="Woyke T."/>
            <person name="Ryan C.M."/>
            <person name="Banfield J.F."/>
        </authorList>
    </citation>
    <scope>NUCLEOTIDE SEQUENCE [LARGE SCALE GENOMIC DNA]</scope>
</reference>
<dbReference type="Gene3D" id="3.90.550.10">
    <property type="entry name" value="Spore Coat Polysaccharide Biosynthesis Protein SpsA, Chain A"/>
    <property type="match status" value="1"/>
</dbReference>
<dbReference type="EMBL" id="PFBV01000003">
    <property type="protein sequence ID" value="PIT88369.1"/>
    <property type="molecule type" value="Genomic_DNA"/>
</dbReference>
<accession>A0A2M6W6F8</accession>
<dbReference type="GO" id="GO:0016740">
    <property type="term" value="F:transferase activity"/>
    <property type="evidence" value="ECO:0007669"/>
    <property type="project" value="UniProtKB-KW"/>
</dbReference>
<gene>
    <name evidence="2" type="ORF">COU29_01090</name>
</gene>
<keyword evidence="2" id="KW-0808">Transferase</keyword>
<dbReference type="InterPro" id="IPR005835">
    <property type="entry name" value="NTP_transferase_dom"/>
</dbReference>
<organism evidence="2 3">
    <name type="scientific">Candidatus Magasanikbacteria bacterium CG10_big_fil_rev_8_21_14_0_10_36_32</name>
    <dbReference type="NCBI Taxonomy" id="1974646"/>
    <lineage>
        <taxon>Bacteria</taxon>
        <taxon>Candidatus Magasanikiibacteriota</taxon>
    </lineage>
</organism>
<feature type="domain" description="Nucleotidyl transferase" evidence="1">
    <location>
        <begin position="3"/>
        <end position="223"/>
    </location>
</feature>
<evidence type="ECO:0000313" key="3">
    <source>
        <dbReference type="Proteomes" id="UP000231426"/>
    </source>
</evidence>
<dbReference type="Proteomes" id="UP000231426">
    <property type="component" value="Unassembled WGS sequence"/>
</dbReference>
<dbReference type="Pfam" id="PF00483">
    <property type="entry name" value="NTP_transferase"/>
    <property type="match status" value="1"/>
</dbReference>
<dbReference type="InterPro" id="IPR029044">
    <property type="entry name" value="Nucleotide-diphossugar_trans"/>
</dbReference>
<dbReference type="PANTHER" id="PTHR22572">
    <property type="entry name" value="SUGAR-1-PHOSPHATE GUANYL TRANSFERASE"/>
    <property type="match status" value="1"/>
</dbReference>